<proteinExistence type="predicted"/>
<dbReference type="Proteomes" id="UP000652761">
    <property type="component" value="Unassembled WGS sequence"/>
</dbReference>
<organism evidence="1 2">
    <name type="scientific">Colocasia esculenta</name>
    <name type="common">Wild taro</name>
    <name type="synonym">Arum esculentum</name>
    <dbReference type="NCBI Taxonomy" id="4460"/>
    <lineage>
        <taxon>Eukaryota</taxon>
        <taxon>Viridiplantae</taxon>
        <taxon>Streptophyta</taxon>
        <taxon>Embryophyta</taxon>
        <taxon>Tracheophyta</taxon>
        <taxon>Spermatophyta</taxon>
        <taxon>Magnoliopsida</taxon>
        <taxon>Liliopsida</taxon>
        <taxon>Araceae</taxon>
        <taxon>Aroideae</taxon>
        <taxon>Colocasieae</taxon>
        <taxon>Colocasia</taxon>
    </lineage>
</organism>
<keyword evidence="2" id="KW-1185">Reference proteome</keyword>
<reference evidence="1" key="1">
    <citation type="submission" date="2017-07" db="EMBL/GenBank/DDBJ databases">
        <title>Taro Niue Genome Assembly and Annotation.</title>
        <authorList>
            <person name="Atibalentja N."/>
            <person name="Keating K."/>
            <person name="Fields C.J."/>
        </authorList>
    </citation>
    <scope>NUCLEOTIDE SEQUENCE</scope>
    <source>
        <strain evidence="1">Niue_2</strain>
        <tissue evidence="1">Leaf</tissue>
    </source>
</reference>
<dbReference type="EMBL" id="NMUH01001602">
    <property type="protein sequence ID" value="MQL93839.1"/>
    <property type="molecule type" value="Genomic_DNA"/>
</dbReference>
<comment type="caution">
    <text evidence="1">The sequence shown here is derived from an EMBL/GenBank/DDBJ whole genome shotgun (WGS) entry which is preliminary data.</text>
</comment>
<evidence type="ECO:0000313" key="1">
    <source>
        <dbReference type="EMBL" id="MQL93839.1"/>
    </source>
</evidence>
<gene>
    <name evidence="1" type="ORF">Taro_026483</name>
</gene>
<protein>
    <submittedName>
        <fullName evidence="1">Uncharacterized protein</fullName>
    </submittedName>
</protein>
<evidence type="ECO:0000313" key="2">
    <source>
        <dbReference type="Proteomes" id="UP000652761"/>
    </source>
</evidence>
<name>A0A843VRF9_COLES</name>
<sequence>MVSVLSGGVPISRAMPCVPALADGPSGGFRKGCHACLCLLGLSRLQTSCAGFCGGCPASFSFARCSALEGLSARHVVTVTWDLHPREPVEGVLWATSVLKSTA</sequence>
<dbReference type="AlphaFoldDB" id="A0A843VRF9"/>
<accession>A0A843VRF9</accession>